<dbReference type="PANTHER" id="PTHR31902:SF8">
    <property type="entry name" value="SUCRASE_FERREDOXIN DOMAIN-CONTAINING PROTEIN"/>
    <property type="match status" value="1"/>
</dbReference>
<reference evidence="3 4" key="1">
    <citation type="journal article" date="2018" name="Nat. Ecol. Evol.">
        <title>Pezizomycetes genomes reveal the molecular basis of ectomycorrhizal truffle lifestyle.</title>
        <authorList>
            <person name="Murat C."/>
            <person name="Payen T."/>
            <person name="Noel B."/>
            <person name="Kuo A."/>
            <person name="Morin E."/>
            <person name="Chen J."/>
            <person name="Kohler A."/>
            <person name="Krizsan K."/>
            <person name="Balestrini R."/>
            <person name="Da Silva C."/>
            <person name="Montanini B."/>
            <person name="Hainaut M."/>
            <person name="Levati E."/>
            <person name="Barry K.W."/>
            <person name="Belfiori B."/>
            <person name="Cichocki N."/>
            <person name="Clum A."/>
            <person name="Dockter R.B."/>
            <person name="Fauchery L."/>
            <person name="Guy J."/>
            <person name="Iotti M."/>
            <person name="Le Tacon F."/>
            <person name="Lindquist E.A."/>
            <person name="Lipzen A."/>
            <person name="Malagnac F."/>
            <person name="Mello A."/>
            <person name="Molinier V."/>
            <person name="Miyauchi S."/>
            <person name="Poulain J."/>
            <person name="Riccioni C."/>
            <person name="Rubini A."/>
            <person name="Sitrit Y."/>
            <person name="Splivallo R."/>
            <person name="Traeger S."/>
            <person name="Wang M."/>
            <person name="Zifcakova L."/>
            <person name="Wipf D."/>
            <person name="Zambonelli A."/>
            <person name="Paolocci F."/>
            <person name="Nowrousian M."/>
            <person name="Ottonello S."/>
            <person name="Baldrian P."/>
            <person name="Spatafora J.W."/>
            <person name="Henrissat B."/>
            <person name="Nagy L.G."/>
            <person name="Aury J.M."/>
            <person name="Wincker P."/>
            <person name="Grigoriev I.V."/>
            <person name="Bonfante P."/>
            <person name="Martin F.M."/>
        </authorList>
    </citation>
    <scope>NUCLEOTIDE SEQUENCE [LARGE SCALE GENOMIC DNA]</scope>
    <source>
        <strain evidence="3 4">ATCC MYA-4762</strain>
    </source>
</reference>
<name>A0A3N4LSA8_9PEZI</name>
<keyword evidence="2" id="KW-0732">Signal</keyword>
<feature type="signal peptide" evidence="2">
    <location>
        <begin position="1"/>
        <end position="25"/>
    </location>
</feature>
<dbReference type="Proteomes" id="UP000267821">
    <property type="component" value="Unassembled WGS sequence"/>
</dbReference>
<protein>
    <submittedName>
        <fullName evidence="3">Uncharacterized protein</fullName>
    </submittedName>
</protein>
<organism evidence="3 4">
    <name type="scientific">Terfezia boudieri ATCC MYA-4762</name>
    <dbReference type="NCBI Taxonomy" id="1051890"/>
    <lineage>
        <taxon>Eukaryota</taxon>
        <taxon>Fungi</taxon>
        <taxon>Dikarya</taxon>
        <taxon>Ascomycota</taxon>
        <taxon>Pezizomycotina</taxon>
        <taxon>Pezizomycetes</taxon>
        <taxon>Pezizales</taxon>
        <taxon>Pezizaceae</taxon>
        <taxon>Terfezia</taxon>
    </lineage>
</organism>
<evidence type="ECO:0000313" key="4">
    <source>
        <dbReference type="Proteomes" id="UP000267821"/>
    </source>
</evidence>
<dbReference type="AlphaFoldDB" id="A0A3N4LSA8"/>
<proteinExistence type="predicted"/>
<evidence type="ECO:0000256" key="1">
    <source>
        <dbReference type="SAM" id="MobiDB-lite"/>
    </source>
</evidence>
<dbReference type="Pfam" id="PF06999">
    <property type="entry name" value="Suc_Fer-like"/>
    <property type="match status" value="1"/>
</dbReference>
<accession>A0A3N4LSA8</accession>
<dbReference type="PANTHER" id="PTHR31902">
    <property type="entry name" value="ACTIN PATCHES DISTAL PROTEIN 1"/>
    <property type="match status" value="1"/>
</dbReference>
<keyword evidence="4" id="KW-1185">Reference proteome</keyword>
<dbReference type="OrthoDB" id="10253744at2759"/>
<evidence type="ECO:0000256" key="2">
    <source>
        <dbReference type="SAM" id="SignalP"/>
    </source>
</evidence>
<dbReference type="EMBL" id="ML121536">
    <property type="protein sequence ID" value="RPB25793.1"/>
    <property type="molecule type" value="Genomic_DNA"/>
</dbReference>
<evidence type="ECO:0000313" key="3">
    <source>
        <dbReference type="EMBL" id="RPB25793.1"/>
    </source>
</evidence>
<feature type="region of interest" description="Disordered" evidence="1">
    <location>
        <begin position="33"/>
        <end position="54"/>
    </location>
</feature>
<dbReference type="STRING" id="1051890.A0A3N4LSA8"/>
<sequence length="155" mass="17224">MSQRISLCMPTTVLILPSFIVVTNVTPEDTLELVRRNRNPAPPSPPDSGSEIAYEPPVEEADLTISESLALRFPVASLDHLPSQHTQVPVSINDKLSSHSCRHSHIVLLCSHKRRDSRCGISAPILAREFERHLRPLPYSTGPNGRNINCAYLKQ</sequence>
<feature type="chain" id="PRO_5018328387" evidence="2">
    <location>
        <begin position="26"/>
        <end position="155"/>
    </location>
</feature>
<dbReference type="InterPro" id="IPR009737">
    <property type="entry name" value="Aim32/Apd1-like"/>
</dbReference>
<dbReference type="InParanoid" id="A0A3N4LSA8"/>
<gene>
    <name evidence="3" type="ORF">L211DRAFT_56788</name>
</gene>